<reference evidence="8" key="1">
    <citation type="submission" date="2019-12" db="EMBL/GenBank/DDBJ databases">
        <title>Genome sequencing and annotation of Brassica cretica.</title>
        <authorList>
            <person name="Studholme D.J."/>
            <person name="Sarris P.F."/>
        </authorList>
    </citation>
    <scope>NUCLEOTIDE SEQUENCE</scope>
    <source>
        <strain evidence="8">PFS-001/15</strain>
        <tissue evidence="8">Leaf</tissue>
    </source>
</reference>
<comment type="caution">
    <text evidence="8">The sequence shown here is derived from an EMBL/GenBank/DDBJ whole genome shotgun (WGS) entry which is preliminary data.</text>
</comment>
<gene>
    <name evidence="8" type="ORF">F2Q68_00041754</name>
</gene>
<protein>
    <recommendedName>
        <fullName evidence="7">MADS-box domain-containing protein</fullName>
    </recommendedName>
</protein>
<dbReference type="PRINTS" id="PR00404">
    <property type="entry name" value="MADSDOMAIN"/>
</dbReference>
<dbReference type="GO" id="GO:0005634">
    <property type="term" value="C:nucleus"/>
    <property type="evidence" value="ECO:0007669"/>
    <property type="project" value="UniProtKB-SubCell"/>
</dbReference>
<dbReference type="PROSITE" id="PS50066">
    <property type="entry name" value="MADS_BOX_2"/>
    <property type="match status" value="1"/>
</dbReference>
<dbReference type="InterPro" id="IPR033896">
    <property type="entry name" value="MEF2-like_N"/>
</dbReference>
<dbReference type="EMBL" id="QGKW02000007">
    <property type="protein sequence ID" value="KAF2616441.1"/>
    <property type="molecule type" value="Genomic_DNA"/>
</dbReference>
<proteinExistence type="predicted"/>
<comment type="subcellular location">
    <subcellularLocation>
        <location evidence="1">Nucleus</location>
    </subcellularLocation>
</comment>
<feature type="domain" description="MADS-box" evidence="7">
    <location>
        <begin position="299"/>
        <end position="359"/>
    </location>
</feature>
<evidence type="ECO:0000256" key="2">
    <source>
        <dbReference type="ARBA" id="ARBA00023015"/>
    </source>
</evidence>
<dbReference type="Gene3D" id="3.40.1810.10">
    <property type="entry name" value="Transcription factor, MADS-box"/>
    <property type="match status" value="1"/>
</dbReference>
<keyword evidence="5" id="KW-0539">Nucleus</keyword>
<dbReference type="GO" id="GO:0045944">
    <property type="term" value="P:positive regulation of transcription by RNA polymerase II"/>
    <property type="evidence" value="ECO:0007669"/>
    <property type="project" value="InterPro"/>
</dbReference>
<dbReference type="PROSITE" id="PS00350">
    <property type="entry name" value="MADS_BOX_1"/>
    <property type="match status" value="1"/>
</dbReference>
<evidence type="ECO:0000256" key="1">
    <source>
        <dbReference type="ARBA" id="ARBA00004123"/>
    </source>
</evidence>
<evidence type="ECO:0000313" key="9">
    <source>
        <dbReference type="Proteomes" id="UP000712281"/>
    </source>
</evidence>
<dbReference type="SUPFAM" id="SSF55455">
    <property type="entry name" value="SRF-like"/>
    <property type="match status" value="1"/>
</dbReference>
<evidence type="ECO:0000313" key="8">
    <source>
        <dbReference type="EMBL" id="KAF2616441.1"/>
    </source>
</evidence>
<feature type="non-terminal residue" evidence="8">
    <location>
        <position position="1"/>
    </location>
</feature>
<dbReference type="Pfam" id="PF00319">
    <property type="entry name" value="SRF-TF"/>
    <property type="match status" value="1"/>
</dbReference>
<keyword evidence="4" id="KW-0804">Transcription</keyword>
<keyword evidence="3" id="KW-0238">DNA-binding</keyword>
<evidence type="ECO:0000256" key="3">
    <source>
        <dbReference type="ARBA" id="ARBA00023125"/>
    </source>
</evidence>
<dbReference type="SMART" id="SM00432">
    <property type="entry name" value="MADS"/>
    <property type="match status" value="1"/>
</dbReference>
<dbReference type="AlphaFoldDB" id="A0A8S9MEQ6"/>
<evidence type="ECO:0000256" key="6">
    <source>
        <dbReference type="SAM" id="MobiDB-lite"/>
    </source>
</evidence>
<dbReference type="PANTHER" id="PTHR48019">
    <property type="entry name" value="SERUM RESPONSE FACTOR HOMOLOG"/>
    <property type="match status" value="1"/>
</dbReference>
<evidence type="ECO:0000256" key="4">
    <source>
        <dbReference type="ARBA" id="ARBA00023163"/>
    </source>
</evidence>
<feature type="compositionally biased region" description="Basic and acidic residues" evidence="6">
    <location>
        <begin position="275"/>
        <end position="298"/>
    </location>
</feature>
<dbReference type="GO" id="GO:0046983">
    <property type="term" value="F:protein dimerization activity"/>
    <property type="evidence" value="ECO:0007669"/>
    <property type="project" value="InterPro"/>
</dbReference>
<dbReference type="CDD" id="cd00265">
    <property type="entry name" value="MADS_MEF2_like"/>
    <property type="match status" value="1"/>
</dbReference>
<keyword evidence="2" id="KW-0805">Transcription regulation</keyword>
<dbReference type="InterPro" id="IPR002100">
    <property type="entry name" value="TF_MADSbox"/>
</dbReference>
<evidence type="ECO:0000256" key="5">
    <source>
        <dbReference type="ARBA" id="ARBA00023242"/>
    </source>
</evidence>
<dbReference type="InterPro" id="IPR036879">
    <property type="entry name" value="TF_MADSbox_sf"/>
</dbReference>
<organism evidence="8 9">
    <name type="scientific">Brassica cretica</name>
    <name type="common">Mustard</name>
    <dbReference type="NCBI Taxonomy" id="69181"/>
    <lineage>
        <taxon>Eukaryota</taxon>
        <taxon>Viridiplantae</taxon>
        <taxon>Streptophyta</taxon>
        <taxon>Embryophyta</taxon>
        <taxon>Tracheophyta</taxon>
        <taxon>Spermatophyta</taxon>
        <taxon>Magnoliopsida</taxon>
        <taxon>eudicotyledons</taxon>
        <taxon>Gunneridae</taxon>
        <taxon>Pentapetalae</taxon>
        <taxon>rosids</taxon>
        <taxon>malvids</taxon>
        <taxon>Brassicales</taxon>
        <taxon>Brassicaceae</taxon>
        <taxon>Brassiceae</taxon>
        <taxon>Brassica</taxon>
    </lineage>
</organism>
<dbReference type="Proteomes" id="UP000712281">
    <property type="component" value="Unassembled WGS sequence"/>
</dbReference>
<sequence length="370" mass="42019">RPLGPMEEADYEGFSIREYTRKVRSVDMRKCCPFPGEFTGDFIQSLLPPITVTKFRWWSHELTSLLTKSPDDDPKPAFRRKANAESTPCKKRSIVETMTNDLVLQNKKIKTKKLDDSFDAKTDNKVNSCQEQARQRAADDGKCSLGNKERSRVMSPTMNNAGVRCFSYTDEELFPDSPRSVSQDCDSEFQTPGTLQVAKRKICSVRSLDKSSIDAPQCERQVRFSLQLCCSQMNRLSLCSAAEDQPPKVLPNDKTSEDMLVESRKLSKSQPVVSERSDDITEAMDESRSSHDAESSKKIGRGKIEIKRIENTTNRQVTFCKRRNGLLKKAYELSVLCDAEVALVIFSTRGRLYEYASNRYAFSTYTLILL</sequence>
<accession>A0A8S9MEQ6</accession>
<evidence type="ECO:0000259" key="7">
    <source>
        <dbReference type="PROSITE" id="PS50066"/>
    </source>
</evidence>
<dbReference type="InterPro" id="IPR050142">
    <property type="entry name" value="MADS-box/MEF2_TF"/>
</dbReference>
<name>A0A8S9MEQ6_BRACR</name>
<feature type="region of interest" description="Disordered" evidence="6">
    <location>
        <begin position="260"/>
        <end position="298"/>
    </location>
</feature>
<dbReference type="GO" id="GO:0000977">
    <property type="term" value="F:RNA polymerase II transcription regulatory region sequence-specific DNA binding"/>
    <property type="evidence" value="ECO:0007669"/>
    <property type="project" value="InterPro"/>
</dbReference>